<comment type="caution">
    <text evidence="1">The sequence shown here is derived from an EMBL/GenBank/DDBJ whole genome shotgun (WGS) entry which is preliminary data.</text>
</comment>
<proteinExistence type="predicted"/>
<organism evidence="1 2">
    <name type="scientific">Leptosia nina</name>
    <dbReference type="NCBI Taxonomy" id="320188"/>
    <lineage>
        <taxon>Eukaryota</taxon>
        <taxon>Metazoa</taxon>
        <taxon>Ecdysozoa</taxon>
        <taxon>Arthropoda</taxon>
        <taxon>Hexapoda</taxon>
        <taxon>Insecta</taxon>
        <taxon>Pterygota</taxon>
        <taxon>Neoptera</taxon>
        <taxon>Endopterygota</taxon>
        <taxon>Lepidoptera</taxon>
        <taxon>Glossata</taxon>
        <taxon>Ditrysia</taxon>
        <taxon>Papilionoidea</taxon>
        <taxon>Pieridae</taxon>
        <taxon>Pierinae</taxon>
        <taxon>Leptosia</taxon>
    </lineage>
</organism>
<dbReference type="AlphaFoldDB" id="A0AAV1J9W2"/>
<gene>
    <name evidence="1" type="ORF">LNINA_LOCUS5572</name>
</gene>
<accession>A0AAV1J9W2</accession>
<evidence type="ECO:0000313" key="1">
    <source>
        <dbReference type="EMBL" id="CAK1545963.1"/>
    </source>
</evidence>
<dbReference type="EMBL" id="CAVLEF010000007">
    <property type="protein sequence ID" value="CAK1545963.1"/>
    <property type="molecule type" value="Genomic_DNA"/>
</dbReference>
<evidence type="ECO:0000313" key="2">
    <source>
        <dbReference type="Proteomes" id="UP001497472"/>
    </source>
</evidence>
<keyword evidence="2" id="KW-1185">Reference proteome</keyword>
<protein>
    <submittedName>
        <fullName evidence="1">Uncharacterized protein</fullName>
    </submittedName>
</protein>
<reference evidence="1 2" key="1">
    <citation type="submission" date="2023-11" db="EMBL/GenBank/DDBJ databases">
        <authorList>
            <person name="Okamura Y."/>
        </authorList>
    </citation>
    <scope>NUCLEOTIDE SEQUENCE [LARGE SCALE GENOMIC DNA]</scope>
</reference>
<dbReference type="Proteomes" id="UP001497472">
    <property type="component" value="Unassembled WGS sequence"/>
</dbReference>
<sequence length="202" mass="23457">MDGRNATYEMTFRIFLLDYIPDQCFAKRPIDEFIERPNYFEAKIFKRIGGITFYLAKASELRPTILEVELSLMSNEHSCDNLSFLAWIVDTSYFQGAASRAHLFVFHYIKQSCPHLLYLEARADHLAGDRSLVCFFDCLRHGCVSRTARASRTEFAAVLKSARLFLVFSHHSVWCSRDLGCKTQIDRRRYPNFDEATRTLNS</sequence>
<name>A0AAV1J9W2_9NEOP</name>